<dbReference type="PROSITE" id="PS00090">
    <property type="entry name" value="NITROGENASE_1_2"/>
    <property type="match status" value="1"/>
</dbReference>
<evidence type="ECO:0000256" key="5">
    <source>
        <dbReference type="ARBA" id="ARBA00014775"/>
    </source>
</evidence>
<dbReference type="GO" id="GO:0046872">
    <property type="term" value="F:metal ion binding"/>
    <property type="evidence" value="ECO:0007669"/>
    <property type="project" value="UniProtKB-KW"/>
</dbReference>
<evidence type="ECO:0000313" key="18">
    <source>
        <dbReference type="EMBL" id="PQO45933.1"/>
    </source>
</evidence>
<evidence type="ECO:0000256" key="8">
    <source>
        <dbReference type="ARBA" id="ARBA00022840"/>
    </source>
</evidence>
<dbReference type="PANTHER" id="PTHR33712">
    <property type="entry name" value="LIGHT-INDEPENDENT PROTOCHLOROPHYLLIDE REDUCTASE SUBUNIT B"/>
    <property type="match status" value="1"/>
</dbReference>
<evidence type="ECO:0000256" key="15">
    <source>
        <dbReference type="RuleBase" id="RU364127"/>
    </source>
</evidence>
<evidence type="ECO:0000259" key="16">
    <source>
        <dbReference type="Pfam" id="PF00148"/>
    </source>
</evidence>
<accession>A0A2S8GNB2</accession>
<dbReference type="InterPro" id="IPR024564">
    <property type="entry name" value="Nase_Mo-Fe_CF_bsu_N"/>
</dbReference>
<dbReference type="EMBL" id="PUHZ01000012">
    <property type="protein sequence ID" value="PQO45933.1"/>
    <property type="molecule type" value="Genomic_DNA"/>
</dbReference>
<evidence type="ECO:0000256" key="11">
    <source>
        <dbReference type="ARBA" id="ARBA00023014"/>
    </source>
</evidence>
<evidence type="ECO:0000256" key="9">
    <source>
        <dbReference type="ARBA" id="ARBA00023002"/>
    </source>
</evidence>
<dbReference type="Pfam" id="PF11844">
    <property type="entry name" value="DUF3364"/>
    <property type="match status" value="1"/>
</dbReference>
<dbReference type="GO" id="GO:0016163">
    <property type="term" value="F:nitrogenase activity"/>
    <property type="evidence" value="ECO:0007669"/>
    <property type="project" value="UniProtKB-EC"/>
</dbReference>
<dbReference type="InterPro" id="IPR005976">
    <property type="entry name" value="Nase_Mo-Fe_CF_bsu"/>
</dbReference>
<feature type="domain" description="Nitrogenase molybdenum-iron protein beta chain N-terminal" evidence="17">
    <location>
        <begin position="1"/>
        <end position="56"/>
    </location>
</feature>
<dbReference type="AlphaFoldDB" id="A0A2S8GNB2"/>
<dbReference type="EC" id="1.18.6.1" evidence="4 15"/>
<comment type="caution">
    <text evidence="18">The sequence shown here is derived from an EMBL/GenBank/DDBJ whole genome shotgun (WGS) entry which is preliminary data.</text>
</comment>
<dbReference type="SUPFAM" id="SSF53807">
    <property type="entry name" value="Helical backbone' metal receptor"/>
    <property type="match status" value="1"/>
</dbReference>
<dbReference type="Proteomes" id="UP000237819">
    <property type="component" value="Unassembled WGS sequence"/>
</dbReference>
<evidence type="ECO:0000256" key="12">
    <source>
        <dbReference type="ARBA" id="ARBA00023231"/>
    </source>
</evidence>
<reference evidence="18 19" key="1">
    <citation type="submission" date="2018-02" db="EMBL/GenBank/DDBJ databases">
        <title>Comparative genomes isolates from brazilian mangrove.</title>
        <authorList>
            <person name="Araujo J.E."/>
            <person name="Taketani R.G."/>
            <person name="Silva M.C.P."/>
            <person name="Loureco M.V."/>
            <person name="Andreote F.D."/>
        </authorList>
    </citation>
    <scope>NUCLEOTIDE SEQUENCE [LARGE SCALE GENOMIC DNA]</scope>
    <source>
        <strain evidence="18 19">Nap-Phe MGV</strain>
    </source>
</reference>
<gene>
    <name evidence="18" type="primary">nifK</name>
    <name evidence="18" type="ORF">C5Y93_11830</name>
</gene>
<evidence type="ECO:0000256" key="6">
    <source>
        <dbReference type="ARBA" id="ARBA00022723"/>
    </source>
</evidence>
<evidence type="ECO:0000256" key="14">
    <source>
        <dbReference type="RuleBase" id="RU004021"/>
    </source>
</evidence>
<proteinExistence type="inferred from homology"/>
<dbReference type="InterPro" id="IPR050152">
    <property type="entry name" value="ChlB/BchB/BchZ"/>
</dbReference>
<keyword evidence="12 14" id="KW-0535">Nitrogen fixation</keyword>
<evidence type="ECO:0000256" key="2">
    <source>
        <dbReference type="ARBA" id="ARBA00011002"/>
    </source>
</evidence>
<dbReference type="OrthoDB" id="230519at2"/>
<dbReference type="PROSITE" id="PS00699">
    <property type="entry name" value="NITROGENASE_1_1"/>
    <property type="match status" value="1"/>
</dbReference>
<evidence type="ECO:0000256" key="3">
    <source>
        <dbReference type="ARBA" id="ARBA00011462"/>
    </source>
</evidence>
<keyword evidence="8 15" id="KW-0067">ATP-binding</keyword>
<dbReference type="NCBIfam" id="TIGR01286">
    <property type="entry name" value="nifK"/>
    <property type="match status" value="1"/>
</dbReference>
<dbReference type="GO" id="GO:0051536">
    <property type="term" value="F:iron-sulfur cluster binding"/>
    <property type="evidence" value="ECO:0007669"/>
    <property type="project" value="UniProtKB-KW"/>
</dbReference>
<evidence type="ECO:0000313" key="19">
    <source>
        <dbReference type="Proteomes" id="UP000237819"/>
    </source>
</evidence>
<keyword evidence="11 15" id="KW-0411">Iron-sulfur</keyword>
<sequence length="523" mass="59712">MSQDVDTIKPCYPLFRDDDYKENLKSKRQQWENYDGDEKVKEVFEWTTTKEYQDLNFQREALTVNPAKACQPLGAVLCSLGFEETMPYVHGSQGCVAYFRTYFNRHFKEPIACVSDSMTEDAAVFGGQKNMFDGLENAKALYKPKMIAVSTTCMAEVIGDDLNAFIRNAKKEGHVPEDYPTPFAHTPSFVGSHTTGWDNMWEGIARYFTLNDMEGKQVGSNGKLNIVPGFETYLGNFRVIKRMLTEMGVDYSMLSDPEEVLDTPADGEFRMYAGGTTIDEVKDAPNAIDTLFLQNWQSVKSQKYVKNTWKHDSEAIEIPMGLQWTDAFLMKVSELTGKPIPASLEKERGRLVDMMTDSHTWLHGKKYALWGDPDFVMGLTKFLLELGAEPTHVLCHNANKRWKKAMEKVLADSPYGVNSQVHIGRDLWHMRSLVFTDKPDFMIGNSYGKFIQRDTITKGKEHEVPLIRIGFPIFDRHHLHRDTTLGYEGAIYILKTLVNEVLTRLDQDTMGMGTTDYNYDLIR</sequence>
<comment type="subunit">
    <text evidence="3 15">Tetramer of two alpha and two beta chains. Forms complex with the iron protein (nitrogenase component 2).</text>
</comment>
<evidence type="ECO:0000256" key="7">
    <source>
        <dbReference type="ARBA" id="ARBA00022741"/>
    </source>
</evidence>
<comment type="cofactor">
    <cofactor evidence="15">
        <name>[8Fe-7S] cluster</name>
        <dbReference type="ChEBI" id="CHEBI:21143"/>
    </cofactor>
    <text evidence="15">Binds 1 [8Fe-7S] cluster per heterodimer.</text>
</comment>
<comment type="catalytic activity">
    <reaction evidence="13 15">
        <text>N2 + 8 reduced [2Fe-2S]-[ferredoxin] + 16 ATP + 16 H2O = H2 + 8 oxidized [2Fe-2S]-[ferredoxin] + 2 NH4(+) + 16 ADP + 16 phosphate + 6 H(+)</text>
        <dbReference type="Rhea" id="RHEA:21448"/>
        <dbReference type="Rhea" id="RHEA-COMP:10000"/>
        <dbReference type="Rhea" id="RHEA-COMP:10001"/>
        <dbReference type="ChEBI" id="CHEBI:15377"/>
        <dbReference type="ChEBI" id="CHEBI:15378"/>
        <dbReference type="ChEBI" id="CHEBI:17997"/>
        <dbReference type="ChEBI" id="CHEBI:18276"/>
        <dbReference type="ChEBI" id="CHEBI:28938"/>
        <dbReference type="ChEBI" id="CHEBI:30616"/>
        <dbReference type="ChEBI" id="CHEBI:33737"/>
        <dbReference type="ChEBI" id="CHEBI:33738"/>
        <dbReference type="ChEBI" id="CHEBI:43474"/>
        <dbReference type="ChEBI" id="CHEBI:456216"/>
        <dbReference type="EC" id="1.18.6.1"/>
    </reaction>
</comment>
<feature type="domain" description="Nitrogenase/oxidoreductase component 1" evidence="16">
    <location>
        <begin position="70"/>
        <end position="501"/>
    </location>
</feature>
<evidence type="ECO:0000256" key="1">
    <source>
        <dbReference type="ARBA" id="ARBA00002621"/>
    </source>
</evidence>
<dbReference type="CDD" id="cd01974">
    <property type="entry name" value="Nitrogenase_MoFe_beta"/>
    <property type="match status" value="1"/>
</dbReference>
<dbReference type="RefSeq" id="WP_105335633.1">
    <property type="nucleotide sequence ID" value="NZ_PUHZ01000012.1"/>
</dbReference>
<keyword evidence="6 15" id="KW-0479">Metal-binding</keyword>
<organism evidence="18 19">
    <name type="scientific">Blastopirellula marina</name>
    <dbReference type="NCBI Taxonomy" id="124"/>
    <lineage>
        <taxon>Bacteria</taxon>
        <taxon>Pseudomonadati</taxon>
        <taxon>Planctomycetota</taxon>
        <taxon>Planctomycetia</taxon>
        <taxon>Pirellulales</taxon>
        <taxon>Pirellulaceae</taxon>
        <taxon>Blastopirellula</taxon>
    </lineage>
</organism>
<name>A0A2S8GNB2_9BACT</name>
<dbReference type="InterPro" id="IPR000510">
    <property type="entry name" value="Nase/OxRdtase_comp1"/>
</dbReference>
<keyword evidence="9 15" id="KW-0560">Oxidoreductase</keyword>
<evidence type="ECO:0000256" key="13">
    <source>
        <dbReference type="ARBA" id="ARBA00047967"/>
    </source>
</evidence>
<evidence type="ECO:0000256" key="4">
    <source>
        <dbReference type="ARBA" id="ARBA00012773"/>
    </source>
</evidence>
<dbReference type="Pfam" id="PF00148">
    <property type="entry name" value="Oxidored_nitro"/>
    <property type="match status" value="1"/>
</dbReference>
<dbReference type="GO" id="GO:0016612">
    <property type="term" value="C:molybdenum-iron nitrogenase complex"/>
    <property type="evidence" value="ECO:0007669"/>
    <property type="project" value="InterPro"/>
</dbReference>
<evidence type="ECO:0000256" key="10">
    <source>
        <dbReference type="ARBA" id="ARBA00023004"/>
    </source>
</evidence>
<keyword evidence="7 15" id="KW-0547">Nucleotide-binding</keyword>
<keyword evidence="10 15" id="KW-0408">Iron</keyword>
<dbReference type="GO" id="GO:0005524">
    <property type="term" value="F:ATP binding"/>
    <property type="evidence" value="ECO:0007669"/>
    <property type="project" value="UniProtKB-KW"/>
</dbReference>
<protein>
    <recommendedName>
        <fullName evidence="5 15">Nitrogenase molybdenum-iron protein beta chain</fullName>
        <ecNumber evidence="4 15">1.18.6.1</ecNumber>
    </recommendedName>
    <alternativeName>
        <fullName evidence="15">Dinitrogenase</fullName>
    </alternativeName>
</protein>
<dbReference type="Gene3D" id="1.20.89.10">
    <property type="entry name" value="Nitrogenase Molybdenum-iron Protein, subunit B, domain 4"/>
    <property type="match status" value="1"/>
</dbReference>
<comment type="function">
    <text evidence="1 15">This molybdenum-iron protein is part of the nitrogenase complex that catalyzes the key enzymatic reactions in nitrogen fixation.</text>
</comment>
<comment type="similarity">
    <text evidence="2 14">Belongs to the NifD/NifK/NifE/NifN family.</text>
</comment>
<dbReference type="Gene3D" id="3.40.50.1980">
    <property type="entry name" value="Nitrogenase molybdenum iron protein domain"/>
    <property type="match status" value="3"/>
</dbReference>
<dbReference type="InterPro" id="IPR000318">
    <property type="entry name" value="Nase_comp1_CS"/>
</dbReference>
<dbReference type="PANTHER" id="PTHR33712:SF7">
    <property type="entry name" value="LIGHT-INDEPENDENT PROTOCHLOROPHYLLIDE REDUCTASE SUBUNIT B"/>
    <property type="match status" value="1"/>
</dbReference>
<evidence type="ECO:0000259" key="17">
    <source>
        <dbReference type="Pfam" id="PF11844"/>
    </source>
</evidence>